<dbReference type="Gene3D" id="1.20.5.1930">
    <property type="match status" value="1"/>
</dbReference>
<dbReference type="InterPro" id="IPR011712">
    <property type="entry name" value="Sig_transdc_His_kin_sub3_dim/P"/>
</dbReference>
<evidence type="ECO:0000256" key="4">
    <source>
        <dbReference type="ARBA" id="ARBA00022679"/>
    </source>
</evidence>
<dbReference type="InterPro" id="IPR050482">
    <property type="entry name" value="Sensor_HK_TwoCompSys"/>
</dbReference>
<evidence type="ECO:0000256" key="2">
    <source>
        <dbReference type="ARBA" id="ARBA00012438"/>
    </source>
</evidence>
<sequence length="384" mass="40554">MTAPTPPPARAARTTSAVILVGATLVLGVLTLIGEWAQTPTGPLILDCAVLGVSVALMPVLSRSRLLGAALQAILAALSPAGTPGSTIATINVAWRERFWPAAALAAAGVAAHLLRWIWRPYPGLTFGWWLVLVVAVHAALFGWGAQARVRQRLIASLAERARRAETEQARRVTEARAQERTLIAREMHDVLAHRLSLLATYAGAMEYRPDAPVEQRTQAAGVIRSGVHEALEELREVIAVLRDEPVDQAGDGIRPQPTLGDLPALVTECSAAGMHVTVTDETSGAPPSTIGRAAYRMVQEALTNARKHAPGAPVSIEVAGSTVQGELTVRVRNPLIADGGAHLPGSGTGLVGLAERARLVGGRLEHRAGPDDFEVVARLPWTG</sequence>
<dbReference type="GO" id="GO:0005524">
    <property type="term" value="F:ATP binding"/>
    <property type="evidence" value="ECO:0007669"/>
    <property type="project" value="UniProtKB-KW"/>
</dbReference>
<dbReference type="EC" id="2.7.13.3" evidence="2"/>
<reference evidence="11" key="1">
    <citation type="journal article" date="2021" name="PeerJ">
        <title>Extensive microbial diversity within the chicken gut microbiome revealed by metagenomics and culture.</title>
        <authorList>
            <person name="Gilroy R."/>
            <person name="Ravi A."/>
            <person name="Getino M."/>
            <person name="Pursley I."/>
            <person name="Horton D.L."/>
            <person name="Alikhan N.F."/>
            <person name="Baker D."/>
            <person name="Gharbi K."/>
            <person name="Hall N."/>
            <person name="Watson M."/>
            <person name="Adriaenssens E.M."/>
            <person name="Foster-Nyarko E."/>
            <person name="Jarju S."/>
            <person name="Secka A."/>
            <person name="Antonio M."/>
            <person name="Oren A."/>
            <person name="Chaudhuri R.R."/>
            <person name="La Ragione R."/>
            <person name="Hildebrand F."/>
            <person name="Pallen M.J."/>
        </authorList>
    </citation>
    <scope>NUCLEOTIDE SEQUENCE</scope>
    <source>
        <strain evidence="11">ChiGjej4B4-7305</strain>
    </source>
</reference>
<evidence type="ECO:0000313" key="12">
    <source>
        <dbReference type="Proteomes" id="UP000824037"/>
    </source>
</evidence>
<keyword evidence="5" id="KW-0547">Nucleotide-binding</keyword>
<keyword evidence="6 11" id="KW-0418">Kinase</keyword>
<comment type="catalytic activity">
    <reaction evidence="1">
        <text>ATP + protein L-histidine = ADP + protein N-phospho-L-histidine.</text>
        <dbReference type="EC" id="2.7.13.3"/>
    </reaction>
</comment>
<keyword evidence="9" id="KW-0812">Transmembrane</keyword>
<comment type="caution">
    <text evidence="11">The sequence shown here is derived from an EMBL/GenBank/DDBJ whole genome shotgun (WGS) entry which is preliminary data.</text>
</comment>
<dbReference type="EMBL" id="DXBY01000108">
    <property type="protein sequence ID" value="HIZ35393.1"/>
    <property type="molecule type" value="Genomic_DNA"/>
</dbReference>
<dbReference type="InterPro" id="IPR036890">
    <property type="entry name" value="HATPase_C_sf"/>
</dbReference>
<evidence type="ECO:0000256" key="9">
    <source>
        <dbReference type="SAM" id="Phobius"/>
    </source>
</evidence>
<dbReference type="AlphaFoldDB" id="A0A9D2J3Q6"/>
<dbReference type="GO" id="GO:0016020">
    <property type="term" value="C:membrane"/>
    <property type="evidence" value="ECO:0007669"/>
    <property type="project" value="InterPro"/>
</dbReference>
<name>A0A9D2J3Q6_9MICO</name>
<keyword evidence="4" id="KW-0808">Transferase</keyword>
<feature type="domain" description="Signal transduction histidine kinase subgroup 3 dimerisation and phosphoacceptor" evidence="10">
    <location>
        <begin position="180"/>
        <end position="244"/>
    </location>
</feature>
<dbReference type="CDD" id="cd16917">
    <property type="entry name" value="HATPase_UhpB-NarQ-NarX-like"/>
    <property type="match status" value="1"/>
</dbReference>
<dbReference type="PANTHER" id="PTHR24421:SF10">
    <property type="entry name" value="NITRATE_NITRITE SENSOR PROTEIN NARQ"/>
    <property type="match status" value="1"/>
</dbReference>
<evidence type="ECO:0000313" key="11">
    <source>
        <dbReference type="EMBL" id="HIZ35393.1"/>
    </source>
</evidence>
<keyword evidence="3" id="KW-0597">Phosphoprotein</keyword>
<reference evidence="11" key="2">
    <citation type="submission" date="2021-04" db="EMBL/GenBank/DDBJ databases">
        <authorList>
            <person name="Gilroy R."/>
        </authorList>
    </citation>
    <scope>NUCLEOTIDE SEQUENCE</scope>
    <source>
        <strain evidence="11">ChiGjej4B4-7305</strain>
    </source>
</reference>
<feature type="transmembrane region" description="Helical" evidence="9">
    <location>
        <begin position="44"/>
        <end position="61"/>
    </location>
</feature>
<feature type="transmembrane region" description="Helical" evidence="9">
    <location>
        <begin position="102"/>
        <end position="119"/>
    </location>
</feature>
<proteinExistence type="predicted"/>
<evidence type="ECO:0000256" key="5">
    <source>
        <dbReference type="ARBA" id="ARBA00022741"/>
    </source>
</evidence>
<feature type="transmembrane region" description="Helical" evidence="9">
    <location>
        <begin position="73"/>
        <end position="95"/>
    </location>
</feature>
<organism evidence="11 12">
    <name type="scientific">Candidatus Ruania gallistercoris</name>
    <dbReference type="NCBI Taxonomy" id="2838746"/>
    <lineage>
        <taxon>Bacteria</taxon>
        <taxon>Bacillati</taxon>
        <taxon>Actinomycetota</taxon>
        <taxon>Actinomycetes</taxon>
        <taxon>Micrococcales</taxon>
        <taxon>Ruaniaceae</taxon>
        <taxon>Ruania</taxon>
    </lineage>
</organism>
<evidence type="ECO:0000256" key="7">
    <source>
        <dbReference type="ARBA" id="ARBA00022840"/>
    </source>
</evidence>
<dbReference type="GO" id="GO:0000155">
    <property type="term" value="F:phosphorelay sensor kinase activity"/>
    <property type="evidence" value="ECO:0007669"/>
    <property type="project" value="InterPro"/>
</dbReference>
<keyword evidence="9" id="KW-1133">Transmembrane helix</keyword>
<evidence type="ECO:0000256" key="3">
    <source>
        <dbReference type="ARBA" id="ARBA00022553"/>
    </source>
</evidence>
<evidence type="ECO:0000256" key="1">
    <source>
        <dbReference type="ARBA" id="ARBA00000085"/>
    </source>
</evidence>
<evidence type="ECO:0000256" key="6">
    <source>
        <dbReference type="ARBA" id="ARBA00022777"/>
    </source>
</evidence>
<dbReference type="SUPFAM" id="SSF55874">
    <property type="entry name" value="ATPase domain of HSP90 chaperone/DNA topoisomerase II/histidine kinase"/>
    <property type="match status" value="1"/>
</dbReference>
<feature type="transmembrane region" description="Helical" evidence="9">
    <location>
        <begin position="12"/>
        <end position="32"/>
    </location>
</feature>
<gene>
    <name evidence="11" type="ORF">H9815_06420</name>
</gene>
<keyword evidence="7" id="KW-0067">ATP-binding</keyword>
<dbReference type="PANTHER" id="PTHR24421">
    <property type="entry name" value="NITRATE/NITRITE SENSOR PROTEIN NARX-RELATED"/>
    <property type="match status" value="1"/>
</dbReference>
<keyword evidence="9" id="KW-0472">Membrane</keyword>
<dbReference type="Gene3D" id="3.30.565.10">
    <property type="entry name" value="Histidine kinase-like ATPase, C-terminal domain"/>
    <property type="match status" value="1"/>
</dbReference>
<dbReference type="Pfam" id="PF07730">
    <property type="entry name" value="HisKA_3"/>
    <property type="match status" value="1"/>
</dbReference>
<protein>
    <recommendedName>
        <fullName evidence="2">histidine kinase</fullName>
        <ecNumber evidence="2">2.7.13.3</ecNumber>
    </recommendedName>
</protein>
<feature type="transmembrane region" description="Helical" evidence="9">
    <location>
        <begin position="125"/>
        <end position="144"/>
    </location>
</feature>
<dbReference type="Proteomes" id="UP000824037">
    <property type="component" value="Unassembled WGS sequence"/>
</dbReference>
<accession>A0A9D2J3Q6</accession>
<evidence type="ECO:0000259" key="10">
    <source>
        <dbReference type="Pfam" id="PF07730"/>
    </source>
</evidence>
<dbReference type="GO" id="GO:0046983">
    <property type="term" value="F:protein dimerization activity"/>
    <property type="evidence" value="ECO:0007669"/>
    <property type="project" value="InterPro"/>
</dbReference>
<evidence type="ECO:0000256" key="8">
    <source>
        <dbReference type="ARBA" id="ARBA00023012"/>
    </source>
</evidence>
<keyword evidence="8" id="KW-0902">Two-component regulatory system</keyword>